<keyword evidence="1" id="KW-0812">Transmembrane</keyword>
<dbReference type="OrthoDB" id="5196985at2"/>
<keyword evidence="3" id="KW-1185">Reference proteome</keyword>
<proteinExistence type="predicted"/>
<gene>
    <name evidence="2" type="ORF">FHP06_03765</name>
</gene>
<dbReference type="Proteomes" id="UP000321571">
    <property type="component" value="Unassembled WGS sequence"/>
</dbReference>
<evidence type="ECO:0000256" key="1">
    <source>
        <dbReference type="SAM" id="Phobius"/>
    </source>
</evidence>
<feature type="transmembrane region" description="Helical" evidence="1">
    <location>
        <begin position="53"/>
        <end position="72"/>
    </location>
</feature>
<name>A0A5C8NKS3_9ACTN</name>
<dbReference type="EMBL" id="VDUX01000002">
    <property type="protein sequence ID" value="TXL61852.1"/>
    <property type="molecule type" value="Genomic_DNA"/>
</dbReference>
<organism evidence="2 3">
    <name type="scientific">Aeromicrobium terrae</name>
    <dbReference type="NCBI Taxonomy" id="2498846"/>
    <lineage>
        <taxon>Bacteria</taxon>
        <taxon>Bacillati</taxon>
        <taxon>Actinomycetota</taxon>
        <taxon>Actinomycetes</taxon>
        <taxon>Propionibacteriales</taxon>
        <taxon>Nocardioidaceae</taxon>
        <taxon>Aeromicrobium</taxon>
    </lineage>
</organism>
<evidence type="ECO:0000313" key="2">
    <source>
        <dbReference type="EMBL" id="TXL61852.1"/>
    </source>
</evidence>
<reference evidence="2 3" key="1">
    <citation type="submission" date="2019-06" db="EMBL/GenBank/DDBJ databases">
        <title>Aeromicrobium sp. nov., isolated from a maize field.</title>
        <authorList>
            <person name="Lin S.-Y."/>
            <person name="Tsai C.-F."/>
            <person name="Young C.-C."/>
        </authorList>
    </citation>
    <scope>NUCLEOTIDE SEQUENCE [LARGE SCALE GENOMIC DNA]</scope>
    <source>
        <strain evidence="2 3">CC-CFT486</strain>
    </source>
</reference>
<comment type="caution">
    <text evidence="2">The sequence shown here is derived from an EMBL/GenBank/DDBJ whole genome shotgun (WGS) entry which is preliminary data.</text>
</comment>
<accession>A0A5C8NKS3</accession>
<feature type="transmembrane region" description="Helical" evidence="1">
    <location>
        <begin position="19"/>
        <end position="41"/>
    </location>
</feature>
<sequence>MNDQTPETRHTAGAFDIRVIIGALLGVFGLILLGMGLFNASDAELDKADGLNINLWSGIGLVAAGVAFVVWARLRPIVVPSDPAS</sequence>
<evidence type="ECO:0000313" key="3">
    <source>
        <dbReference type="Proteomes" id="UP000321571"/>
    </source>
</evidence>
<dbReference type="RefSeq" id="WP_147683982.1">
    <property type="nucleotide sequence ID" value="NZ_VDUX01000002.1"/>
</dbReference>
<keyword evidence="1" id="KW-1133">Transmembrane helix</keyword>
<dbReference type="AlphaFoldDB" id="A0A5C8NKS3"/>
<keyword evidence="1" id="KW-0472">Membrane</keyword>
<protein>
    <submittedName>
        <fullName evidence="2">Uncharacterized protein</fullName>
    </submittedName>
</protein>